<dbReference type="InterPro" id="IPR051768">
    <property type="entry name" value="Bact_secretion_toxin"/>
</dbReference>
<dbReference type="Pfam" id="PF04740">
    <property type="entry name" value="LXG"/>
    <property type="match status" value="1"/>
</dbReference>
<dbReference type="PROSITE" id="PS51756">
    <property type="entry name" value="LXG"/>
    <property type="match status" value="1"/>
</dbReference>
<dbReference type="PANTHER" id="PTHR34976">
    <property type="entry name" value="RIBONUCLEASE YQCG-RELATED"/>
    <property type="match status" value="1"/>
</dbReference>
<evidence type="ECO:0000256" key="5">
    <source>
        <dbReference type="SAM" id="Coils"/>
    </source>
</evidence>
<evidence type="ECO:0000313" key="9">
    <source>
        <dbReference type="Proteomes" id="UP000078534"/>
    </source>
</evidence>
<gene>
    <name evidence="8" type="ORF">A6K24_22745</name>
</gene>
<reference evidence="9" key="1">
    <citation type="submission" date="2016-04" db="EMBL/GenBank/DDBJ databases">
        <authorList>
            <person name="Lyu Z."/>
            <person name="Lyu W."/>
        </authorList>
    </citation>
    <scope>NUCLEOTIDE SEQUENCE [LARGE SCALE GENOMIC DNA]</scope>
    <source>
        <strain evidence="9">C44</strain>
    </source>
</reference>
<dbReference type="InterPro" id="IPR044929">
    <property type="entry name" value="DNA/RNA_non-sp_Endonuclease_sf"/>
</dbReference>
<comment type="subcellular location">
    <subcellularLocation>
        <location evidence="1">Cell membrane</location>
    </subcellularLocation>
</comment>
<dbReference type="EMBL" id="LWSG01000016">
    <property type="protein sequence ID" value="OAS85967.1"/>
    <property type="molecule type" value="Genomic_DNA"/>
</dbReference>
<protein>
    <recommendedName>
        <fullName evidence="7">LXG domain-containing protein</fullName>
    </recommendedName>
</protein>
<dbReference type="GO" id="GO:0005886">
    <property type="term" value="C:plasma membrane"/>
    <property type="evidence" value="ECO:0007669"/>
    <property type="project" value="UniProtKB-SubCell"/>
</dbReference>
<feature type="coiled-coil region" evidence="5">
    <location>
        <begin position="231"/>
        <end position="258"/>
    </location>
</feature>
<feature type="domain" description="LXG" evidence="7">
    <location>
        <begin position="1"/>
        <end position="235"/>
    </location>
</feature>
<keyword evidence="2" id="KW-1003">Cell membrane</keyword>
<comment type="caution">
    <text evidence="8">The sequence shown here is derived from an EMBL/GenBank/DDBJ whole genome shotgun (WGS) entry which is preliminary data.</text>
</comment>
<dbReference type="InterPro" id="IPR044927">
    <property type="entry name" value="Endonuclea_NS_2"/>
</dbReference>
<dbReference type="PANTHER" id="PTHR34976:SF2">
    <property type="entry name" value="TYPE VII SECRETION SYSTEM PROTEIN ESSD"/>
    <property type="match status" value="1"/>
</dbReference>
<evidence type="ECO:0000256" key="6">
    <source>
        <dbReference type="SAM" id="MobiDB-lite"/>
    </source>
</evidence>
<dbReference type="OrthoDB" id="6636741at2"/>
<dbReference type="InterPro" id="IPR006829">
    <property type="entry name" value="LXG_dom"/>
</dbReference>
<proteinExistence type="inferred from homology"/>
<dbReference type="STRING" id="152268.A6K24_22745"/>
<dbReference type="RefSeq" id="WP_066332812.1">
    <property type="nucleotide sequence ID" value="NZ_LWSG01000016.1"/>
</dbReference>
<feature type="compositionally biased region" description="Basic and acidic residues" evidence="6">
    <location>
        <begin position="549"/>
        <end position="559"/>
    </location>
</feature>
<feature type="coiled-coil region" evidence="5">
    <location>
        <begin position="13"/>
        <end position="43"/>
    </location>
</feature>
<keyword evidence="3" id="KW-0472">Membrane</keyword>
<dbReference type="Gene3D" id="3.40.570.10">
    <property type="entry name" value="Extracellular Endonuclease, subunit A"/>
    <property type="match status" value="1"/>
</dbReference>
<evidence type="ECO:0000256" key="1">
    <source>
        <dbReference type="ARBA" id="ARBA00004236"/>
    </source>
</evidence>
<accession>A0A179SW50</accession>
<evidence type="ECO:0000256" key="2">
    <source>
        <dbReference type="ARBA" id="ARBA00022475"/>
    </source>
</evidence>
<evidence type="ECO:0000256" key="4">
    <source>
        <dbReference type="ARBA" id="ARBA00034117"/>
    </source>
</evidence>
<evidence type="ECO:0000313" key="8">
    <source>
        <dbReference type="EMBL" id="OAS85967.1"/>
    </source>
</evidence>
<evidence type="ECO:0000256" key="3">
    <source>
        <dbReference type="ARBA" id="ARBA00023136"/>
    </source>
</evidence>
<keyword evidence="5" id="KW-0175">Coiled coil</keyword>
<evidence type="ECO:0000259" key="7">
    <source>
        <dbReference type="PROSITE" id="PS51756"/>
    </source>
</evidence>
<dbReference type="Proteomes" id="UP000078534">
    <property type="component" value="Unassembled WGS sequence"/>
</dbReference>
<dbReference type="AlphaFoldDB" id="A0A179SW50"/>
<keyword evidence="9" id="KW-1185">Reference proteome</keyword>
<organism evidence="8 9">
    <name type="scientific">Metabacillus litoralis</name>
    <dbReference type="NCBI Taxonomy" id="152268"/>
    <lineage>
        <taxon>Bacteria</taxon>
        <taxon>Bacillati</taxon>
        <taxon>Bacillota</taxon>
        <taxon>Bacilli</taxon>
        <taxon>Bacillales</taxon>
        <taxon>Bacillaceae</taxon>
        <taxon>Metabacillus</taxon>
    </lineage>
</organism>
<dbReference type="Pfam" id="PF13930">
    <property type="entry name" value="Endonuclea_NS_2"/>
    <property type="match status" value="1"/>
</dbReference>
<feature type="region of interest" description="Disordered" evidence="6">
    <location>
        <begin position="535"/>
        <end position="560"/>
    </location>
</feature>
<name>A0A179SW50_9BACI</name>
<comment type="similarity">
    <text evidence="4">In the N-terminal section; belongs to the LXG family.</text>
</comment>
<sequence length="635" mass="71559">MKVLDTKSFIHTMKDRSQEYKNLRELLEQVKRKCNNIVNLDDQFQGKGADAIKNFYQAQIDVVEAWLRLIDRHIAFLNGIQGSTEDKDLSGNTVVHLPFLEDELAHHIRNQKEMVTSQQDELQRIFNRIDDLISLDAFSTNSFDDYIEKADKDRKDTIDAANQLDQDLTSEYMVSEGDEQYVITLFQQLIEASRQGNTISPIHFNSAAYKASDVYQLKAHAEQQTIDYLAYKKNQEEVRKQQAEIEAEIEAREREKAEFAKLNPIEKSIHSFKEIGNDFWDGLEARNEKKFNSIYDFGNYLTIGSFDTAKTMYQGMGDRAHVAMNSPYDFVNYISMGTLDLGNGAINPEESFSKEHWLSSIGLASILAGGAKPIVRGPKTPSLQDRNLVLEKTVDKAHELTTKTKSHVNYVIGEVRGGIHVLLNEMNDHNNLAYSLNGEGTKIPFNVLDTEAVKKVLDGVLSRFSLSGGKGTVEGVKGVSGAVDDIIKDGSHIIKGGKLKPNIKYQAGEYDYLYKTDESGRLTEFNADDLKLTERDNRLPHKSNTPGKEPGDHAGHLAADRFGGSPDLDNLVSQSSSVNLSKYKKLENQWAKAIEEGKDVSVNVQVKYEENSLRPSSFDIEYEIDGRMRFTSIEN</sequence>